<reference evidence="3 4" key="1">
    <citation type="submission" date="2018-08" db="EMBL/GenBank/DDBJ databases">
        <title>Erythrobacter zhengii sp.nov., a bacterium isolated from deep-sea sediment.</title>
        <authorList>
            <person name="Fang C."/>
            <person name="Wu Y.-H."/>
            <person name="Sun C."/>
            <person name="Wang H."/>
            <person name="Cheng H."/>
            <person name="Meng F.-X."/>
            <person name="Wang C.-S."/>
            <person name="Xu X.-W."/>
        </authorList>
    </citation>
    <scope>NUCLEOTIDE SEQUENCE [LARGE SCALE GENOMIC DNA]</scope>
    <source>
        <strain evidence="3 4">V18</strain>
    </source>
</reference>
<proteinExistence type="predicted"/>
<gene>
    <name evidence="3" type="ORF">D2V07_18075</name>
</gene>
<accession>A0A418NMK7</accession>
<dbReference type="RefSeq" id="WP_119588296.1">
    <property type="nucleotide sequence ID" value="NZ_CAWODQ010000013.1"/>
</dbReference>
<dbReference type="OrthoDB" id="195316at2"/>
<protein>
    <submittedName>
        <fullName evidence="3">DUF2271 domain-containing protein</fullName>
    </submittedName>
</protein>
<evidence type="ECO:0000256" key="2">
    <source>
        <dbReference type="SAM" id="SignalP"/>
    </source>
</evidence>
<evidence type="ECO:0000256" key="1">
    <source>
        <dbReference type="SAM" id="MobiDB-lite"/>
    </source>
</evidence>
<dbReference type="Pfam" id="PF10029">
    <property type="entry name" value="DUF2271"/>
    <property type="match status" value="1"/>
</dbReference>
<evidence type="ECO:0000313" key="3">
    <source>
        <dbReference type="EMBL" id="RIV82292.1"/>
    </source>
</evidence>
<dbReference type="AlphaFoldDB" id="A0A418NMK7"/>
<name>A0A418NMK7_9SPHN</name>
<comment type="caution">
    <text evidence="3">The sequence shown here is derived from an EMBL/GenBank/DDBJ whole genome shotgun (WGS) entry which is preliminary data.</text>
</comment>
<feature type="chain" id="PRO_5019013966" evidence="2">
    <location>
        <begin position="22"/>
        <end position="172"/>
    </location>
</feature>
<dbReference type="InterPro" id="IPR014469">
    <property type="entry name" value="DUF2271"/>
</dbReference>
<organism evidence="3 4">
    <name type="scientific">Aurantiacibacter zhengii</name>
    <dbReference type="NCBI Taxonomy" id="2307003"/>
    <lineage>
        <taxon>Bacteria</taxon>
        <taxon>Pseudomonadati</taxon>
        <taxon>Pseudomonadota</taxon>
        <taxon>Alphaproteobacteria</taxon>
        <taxon>Sphingomonadales</taxon>
        <taxon>Erythrobacteraceae</taxon>
        <taxon>Aurantiacibacter</taxon>
    </lineage>
</organism>
<keyword evidence="4" id="KW-1185">Reference proteome</keyword>
<feature type="region of interest" description="Disordered" evidence="1">
    <location>
        <begin position="150"/>
        <end position="172"/>
    </location>
</feature>
<dbReference type="EMBL" id="QXFL01000020">
    <property type="protein sequence ID" value="RIV82292.1"/>
    <property type="molecule type" value="Genomic_DNA"/>
</dbReference>
<feature type="signal peptide" evidence="2">
    <location>
        <begin position="1"/>
        <end position="21"/>
    </location>
</feature>
<dbReference type="PIRSF" id="PIRSF014995">
    <property type="entry name" value="UCP014995"/>
    <property type="match status" value="1"/>
</dbReference>
<evidence type="ECO:0000313" key="4">
    <source>
        <dbReference type="Proteomes" id="UP000286576"/>
    </source>
</evidence>
<dbReference type="Proteomes" id="UP000286576">
    <property type="component" value="Unassembled WGS sequence"/>
</dbReference>
<keyword evidence="2" id="KW-0732">Signal</keyword>
<sequence length="172" mass="18973">MRVSIAYAFAVTSLVAVPAAAQEMSLSVEIPRLRVAEYHNPYVAIWIENEAGRAVRTLDVWYDIDLRADDPEKWLPDMRTWWRRAGRSMNLPADGISAPTKAPGTHRVAYRQGSRPLGNLPAGSYTLRVEAAREVGGREVVSIPFQWPPRSNASATASGDAELGTVRLSLSR</sequence>